<dbReference type="InterPro" id="IPR033375">
    <property type="entry name" value="Cggbp1"/>
</dbReference>
<dbReference type="Proteomes" id="UP000789901">
    <property type="component" value="Unassembled WGS sequence"/>
</dbReference>
<accession>A0ABN7WYN2</accession>
<feature type="non-terminal residue" evidence="1">
    <location>
        <position position="1"/>
    </location>
</feature>
<sequence length="110" mass="12776">KHIQKRVSFEKNQKNKLQQTMPAALKSRESKKKLIYDLLEAWVNADIPIQKLNKFCKFLLTYCHEGGAVPGPATLRSQYLPYIFERHLGILRKEFFNKPVAIIVDETTDS</sequence>
<evidence type="ECO:0000313" key="2">
    <source>
        <dbReference type="Proteomes" id="UP000789901"/>
    </source>
</evidence>
<proteinExistence type="predicted"/>
<gene>
    <name evidence="1" type="ORF">GMARGA_LOCUS36471</name>
</gene>
<dbReference type="PANTHER" id="PTHR32344">
    <property type="entry name" value="U1-TYPE DOMAIN-CONTAINING PROTEIN"/>
    <property type="match status" value="1"/>
</dbReference>
<dbReference type="PANTHER" id="PTHR32344:SF1">
    <property type="entry name" value="U1-TYPE DOMAIN-CONTAINING PROTEIN"/>
    <property type="match status" value="1"/>
</dbReference>
<name>A0ABN7WYN2_GIGMA</name>
<protein>
    <submittedName>
        <fullName evidence="1">32664_t:CDS:1</fullName>
    </submittedName>
</protein>
<dbReference type="EMBL" id="CAJVQB010071984">
    <property type="protein sequence ID" value="CAG8843308.1"/>
    <property type="molecule type" value="Genomic_DNA"/>
</dbReference>
<organism evidence="1 2">
    <name type="scientific">Gigaspora margarita</name>
    <dbReference type="NCBI Taxonomy" id="4874"/>
    <lineage>
        <taxon>Eukaryota</taxon>
        <taxon>Fungi</taxon>
        <taxon>Fungi incertae sedis</taxon>
        <taxon>Mucoromycota</taxon>
        <taxon>Glomeromycotina</taxon>
        <taxon>Glomeromycetes</taxon>
        <taxon>Diversisporales</taxon>
        <taxon>Gigasporaceae</taxon>
        <taxon>Gigaspora</taxon>
    </lineage>
</organism>
<keyword evidence="2" id="KW-1185">Reference proteome</keyword>
<comment type="caution">
    <text evidence="1">The sequence shown here is derived from an EMBL/GenBank/DDBJ whole genome shotgun (WGS) entry which is preliminary data.</text>
</comment>
<evidence type="ECO:0000313" key="1">
    <source>
        <dbReference type="EMBL" id="CAG8843308.1"/>
    </source>
</evidence>
<reference evidence="1 2" key="1">
    <citation type="submission" date="2021-06" db="EMBL/GenBank/DDBJ databases">
        <authorList>
            <person name="Kallberg Y."/>
            <person name="Tangrot J."/>
            <person name="Rosling A."/>
        </authorList>
    </citation>
    <scope>NUCLEOTIDE SEQUENCE [LARGE SCALE GENOMIC DNA]</scope>
    <source>
        <strain evidence="1 2">120-4 pot B 10/14</strain>
    </source>
</reference>